<dbReference type="PANTHER" id="PTHR31490:SF88">
    <property type="entry name" value="BETA-XYLANASE"/>
    <property type="match status" value="1"/>
</dbReference>
<comment type="caution">
    <text evidence="13">The sequence shown here is derived from an EMBL/GenBank/DDBJ whole genome shotgun (WGS) entry which is preliminary data.</text>
</comment>
<protein>
    <recommendedName>
        <fullName evidence="3">endo-1,4-beta-xylanase</fullName>
        <ecNumber evidence="3">3.2.1.8</ecNumber>
    </recommendedName>
</protein>
<keyword evidence="4" id="KW-0858">Xylan degradation</keyword>
<evidence type="ECO:0000259" key="12">
    <source>
        <dbReference type="PROSITE" id="PS51760"/>
    </source>
</evidence>
<keyword evidence="7" id="KW-0119">Carbohydrate metabolism</keyword>
<dbReference type="AlphaFoldDB" id="A0A5B0RIL6"/>
<dbReference type="InterPro" id="IPR044846">
    <property type="entry name" value="GH10"/>
</dbReference>
<evidence type="ECO:0000256" key="5">
    <source>
        <dbReference type="ARBA" id="ARBA00022729"/>
    </source>
</evidence>
<organism evidence="13 14">
    <name type="scientific">Puccinia graminis f. sp. tritici</name>
    <dbReference type="NCBI Taxonomy" id="56615"/>
    <lineage>
        <taxon>Eukaryota</taxon>
        <taxon>Fungi</taxon>
        <taxon>Dikarya</taxon>
        <taxon>Basidiomycota</taxon>
        <taxon>Pucciniomycotina</taxon>
        <taxon>Pucciniomycetes</taxon>
        <taxon>Pucciniales</taxon>
        <taxon>Pucciniaceae</taxon>
        <taxon>Puccinia</taxon>
    </lineage>
</organism>
<dbReference type="InterPro" id="IPR001000">
    <property type="entry name" value="GH10_dom"/>
</dbReference>
<dbReference type="SUPFAM" id="SSF51445">
    <property type="entry name" value="(Trans)glycosidases"/>
    <property type="match status" value="1"/>
</dbReference>
<dbReference type="EC" id="3.2.1.8" evidence="3"/>
<name>A0A5B0RIL6_PUCGR</name>
<dbReference type="InterPro" id="IPR017853">
    <property type="entry name" value="GH"/>
</dbReference>
<feature type="active site" description="Nucleophile" evidence="10">
    <location>
        <position position="277"/>
    </location>
</feature>
<accession>A0A5B0RIL6</accession>
<dbReference type="PROSITE" id="PS00591">
    <property type="entry name" value="GH10_1"/>
    <property type="match status" value="1"/>
</dbReference>
<sequence length="364" mass="41207">MPSMRHRVLFVLLFHFSHMIWSITAPEPKPNPTRSTKLPTGARKLAVQSVNKPLMGIGITADGLNDPRYQGVVTKYFSVITPGNELKWGTLEPNPGAYNIAGANRIRDYVQSTNKQLRIHTMFPRSQYPGWVDGITKVGDMRQRMSMILEFVIKNYGRNAIAMDVCNEILDKNGNPDNLPWKRIMGNKWYEEAFRMAKQFRDQYAPQMLLFLNDYGAEYMNPKADGLLAIATSLYKQKLLDAVGFQCHFAASHIPRHVFQKNLERFTAVGLKVAITEIDMRIPMNEQPKAVQKDLAAKTGDYEVIYGICRRVKGCVSVTAWGVTPSDSWIGHVEYPGFGNATLFENDYSPTPAMKQLIKDGFFS</sequence>
<comment type="catalytic activity">
    <reaction evidence="1">
        <text>Endohydrolysis of (1-&gt;4)-beta-D-xylosidic linkages in xylans.</text>
        <dbReference type="EC" id="3.2.1.8"/>
    </reaction>
</comment>
<dbReference type="GO" id="GO:0031176">
    <property type="term" value="F:endo-1,4-beta-xylanase activity"/>
    <property type="evidence" value="ECO:0007669"/>
    <property type="project" value="UniProtKB-EC"/>
</dbReference>
<evidence type="ECO:0000256" key="7">
    <source>
        <dbReference type="ARBA" id="ARBA00023277"/>
    </source>
</evidence>
<keyword evidence="8" id="KW-0326">Glycosidase</keyword>
<comment type="similarity">
    <text evidence="2">Belongs to the glycosyl hydrolase 10 (cellulase F) family.</text>
</comment>
<keyword evidence="5 11" id="KW-0732">Signal</keyword>
<evidence type="ECO:0000256" key="6">
    <source>
        <dbReference type="ARBA" id="ARBA00022801"/>
    </source>
</evidence>
<keyword evidence="6" id="KW-0378">Hydrolase</keyword>
<evidence type="ECO:0000256" key="8">
    <source>
        <dbReference type="ARBA" id="ARBA00023295"/>
    </source>
</evidence>
<proteinExistence type="inferred from homology"/>
<feature type="chain" id="PRO_5023016222" description="endo-1,4-beta-xylanase" evidence="11">
    <location>
        <begin position="23"/>
        <end position="364"/>
    </location>
</feature>
<dbReference type="PROSITE" id="PS51760">
    <property type="entry name" value="GH10_2"/>
    <property type="match status" value="1"/>
</dbReference>
<evidence type="ECO:0000256" key="4">
    <source>
        <dbReference type="ARBA" id="ARBA00022651"/>
    </source>
</evidence>
<feature type="signal peptide" evidence="11">
    <location>
        <begin position="1"/>
        <end position="22"/>
    </location>
</feature>
<reference evidence="13 14" key="1">
    <citation type="submission" date="2019-05" db="EMBL/GenBank/DDBJ databases">
        <title>Emergence of the Ug99 lineage of the wheat stem rust pathogen through somatic hybridization.</title>
        <authorList>
            <person name="Li F."/>
            <person name="Upadhyaya N.M."/>
            <person name="Sperschneider J."/>
            <person name="Matny O."/>
            <person name="Nguyen-Phuc H."/>
            <person name="Mago R."/>
            <person name="Raley C."/>
            <person name="Miller M.E."/>
            <person name="Silverstein K.A.T."/>
            <person name="Henningsen E."/>
            <person name="Hirsch C.D."/>
            <person name="Visser B."/>
            <person name="Pretorius Z.A."/>
            <person name="Steffenson B.J."/>
            <person name="Schwessinger B."/>
            <person name="Dodds P.N."/>
            <person name="Figueroa M."/>
        </authorList>
    </citation>
    <scope>NUCLEOTIDE SEQUENCE [LARGE SCALE GENOMIC DNA]</scope>
    <source>
        <strain evidence="13 14">Ug99</strain>
    </source>
</reference>
<dbReference type="Proteomes" id="UP000325313">
    <property type="component" value="Unassembled WGS sequence"/>
</dbReference>
<evidence type="ECO:0000256" key="1">
    <source>
        <dbReference type="ARBA" id="ARBA00000681"/>
    </source>
</evidence>
<evidence type="ECO:0000256" key="3">
    <source>
        <dbReference type="ARBA" id="ARBA00012590"/>
    </source>
</evidence>
<evidence type="ECO:0000313" key="14">
    <source>
        <dbReference type="Proteomes" id="UP000325313"/>
    </source>
</evidence>
<gene>
    <name evidence="13" type="ORF">PGTUg99_004704</name>
</gene>
<dbReference type="Gene3D" id="3.20.20.80">
    <property type="entry name" value="Glycosidases"/>
    <property type="match status" value="1"/>
</dbReference>
<evidence type="ECO:0000313" key="13">
    <source>
        <dbReference type="EMBL" id="KAA1125831.1"/>
    </source>
</evidence>
<evidence type="ECO:0000256" key="2">
    <source>
        <dbReference type="ARBA" id="ARBA00007495"/>
    </source>
</evidence>
<evidence type="ECO:0000256" key="11">
    <source>
        <dbReference type="SAM" id="SignalP"/>
    </source>
</evidence>
<evidence type="ECO:0000256" key="9">
    <source>
        <dbReference type="ARBA" id="ARBA00023326"/>
    </source>
</evidence>
<dbReference type="InterPro" id="IPR031158">
    <property type="entry name" value="GH10_AS"/>
</dbReference>
<dbReference type="SMART" id="SM00633">
    <property type="entry name" value="Glyco_10"/>
    <property type="match status" value="1"/>
</dbReference>
<dbReference type="GO" id="GO:0045493">
    <property type="term" value="P:xylan catabolic process"/>
    <property type="evidence" value="ECO:0007669"/>
    <property type="project" value="UniProtKB-KW"/>
</dbReference>
<keyword evidence="9" id="KW-0624">Polysaccharide degradation</keyword>
<dbReference type="EMBL" id="VDEP01000174">
    <property type="protein sequence ID" value="KAA1125831.1"/>
    <property type="molecule type" value="Genomic_DNA"/>
</dbReference>
<feature type="domain" description="GH10" evidence="12">
    <location>
        <begin position="41"/>
        <end position="360"/>
    </location>
</feature>
<dbReference type="PANTHER" id="PTHR31490">
    <property type="entry name" value="GLYCOSYL HYDROLASE"/>
    <property type="match status" value="1"/>
</dbReference>
<evidence type="ECO:0000256" key="10">
    <source>
        <dbReference type="PROSITE-ProRule" id="PRU10061"/>
    </source>
</evidence>
<dbReference type="Pfam" id="PF00331">
    <property type="entry name" value="Glyco_hydro_10"/>
    <property type="match status" value="1"/>
</dbReference>